<comment type="caution">
    <text evidence="3">The sequence shown here is derived from an EMBL/GenBank/DDBJ whole genome shotgun (WGS) entry which is preliminary data.</text>
</comment>
<proteinExistence type="predicted"/>
<feature type="transmembrane region" description="Helical" evidence="1">
    <location>
        <begin position="36"/>
        <end position="55"/>
    </location>
</feature>
<dbReference type="Pfam" id="PF13786">
    <property type="entry name" value="DUF4179"/>
    <property type="match status" value="1"/>
</dbReference>
<dbReference type="Proteomes" id="UP001179280">
    <property type="component" value="Unassembled WGS sequence"/>
</dbReference>
<evidence type="ECO:0000256" key="1">
    <source>
        <dbReference type="SAM" id="Phobius"/>
    </source>
</evidence>
<keyword evidence="1" id="KW-0812">Transmembrane</keyword>
<evidence type="ECO:0000259" key="2">
    <source>
        <dbReference type="Pfam" id="PF13786"/>
    </source>
</evidence>
<protein>
    <recommendedName>
        <fullName evidence="2">DUF4179 domain-containing protein</fullName>
    </recommendedName>
</protein>
<evidence type="ECO:0000313" key="3">
    <source>
        <dbReference type="EMBL" id="MBM7839249.1"/>
    </source>
</evidence>
<accession>A0ABS2SUU0</accession>
<sequence length="323" mass="36247">MSDGFKNDKRFPKEAVASAISDGLKKAKKKRKRKKTVLTTVLIAVALCLIFIGSARQSPAIAETLAKIPLIGSVFLDSDRERVSQASERGLSTKVDDTKESNGLTVTLEEVLYDENWLSLSFNMQVDDAVELAGDYSRDISFYVDGDKFEPISSSSTFNNPTENEYSQFTQIESEADLPDEFELKVELTIEDELFAFTHEVQKRASEQVHVDDRVIEADGVTIELEKLTLSPSSLELVSVYRFDESLPKREIGFVLAAPNLGRLEPYMVHIKGVEEDQPRATYSFDYTGEEDLHIIPYVTEEGSEQRIYLQPVLVHTESEGAN</sequence>
<feature type="domain" description="DUF4179" evidence="2">
    <location>
        <begin position="32"/>
        <end position="124"/>
    </location>
</feature>
<dbReference type="EMBL" id="JAFBCV010000007">
    <property type="protein sequence ID" value="MBM7839249.1"/>
    <property type="molecule type" value="Genomic_DNA"/>
</dbReference>
<name>A0ABS2SUU0_9BACI</name>
<dbReference type="InterPro" id="IPR025436">
    <property type="entry name" value="DUF4179"/>
</dbReference>
<keyword evidence="4" id="KW-1185">Reference proteome</keyword>
<reference evidence="3" key="1">
    <citation type="submission" date="2021-01" db="EMBL/GenBank/DDBJ databases">
        <title>Genomic Encyclopedia of Type Strains, Phase IV (KMG-IV): sequencing the most valuable type-strain genomes for metagenomic binning, comparative biology and taxonomic classification.</title>
        <authorList>
            <person name="Goeker M."/>
        </authorList>
    </citation>
    <scope>NUCLEOTIDE SEQUENCE</scope>
    <source>
        <strain evidence="3">DSM 21943</strain>
    </source>
</reference>
<keyword evidence="1" id="KW-1133">Transmembrane helix</keyword>
<evidence type="ECO:0000313" key="4">
    <source>
        <dbReference type="Proteomes" id="UP001179280"/>
    </source>
</evidence>
<organism evidence="3 4">
    <name type="scientific">Shouchella xiaoxiensis</name>
    <dbReference type="NCBI Taxonomy" id="766895"/>
    <lineage>
        <taxon>Bacteria</taxon>
        <taxon>Bacillati</taxon>
        <taxon>Bacillota</taxon>
        <taxon>Bacilli</taxon>
        <taxon>Bacillales</taxon>
        <taxon>Bacillaceae</taxon>
        <taxon>Shouchella</taxon>
    </lineage>
</organism>
<gene>
    <name evidence="3" type="ORF">JOC54_002520</name>
</gene>
<dbReference type="Gene3D" id="2.60.40.1630">
    <property type="entry name" value="bacillus anthracis domain"/>
    <property type="match status" value="1"/>
</dbReference>
<keyword evidence="1" id="KW-0472">Membrane</keyword>
<dbReference type="RefSeq" id="WP_035440127.1">
    <property type="nucleotide sequence ID" value="NZ_JAFBCV010000007.1"/>
</dbReference>